<keyword evidence="5" id="KW-1185">Reference proteome</keyword>
<dbReference type="OrthoDB" id="426665at2759"/>
<dbReference type="InterPro" id="IPR015421">
    <property type="entry name" value="PyrdxlP-dep_Trfase_major"/>
</dbReference>
<dbReference type="InterPro" id="IPR006145">
    <property type="entry name" value="PsdUridine_synth_RsuA/RluA"/>
</dbReference>
<dbReference type="Gene3D" id="3.60.10.10">
    <property type="entry name" value="Endonuclease/exonuclease/phosphatase"/>
    <property type="match status" value="1"/>
</dbReference>
<dbReference type="SUPFAM" id="SSF55120">
    <property type="entry name" value="Pseudouridine synthase"/>
    <property type="match status" value="1"/>
</dbReference>
<dbReference type="InterPro" id="IPR013087">
    <property type="entry name" value="Znf_C2H2_type"/>
</dbReference>
<dbReference type="PROSITE" id="PS51257">
    <property type="entry name" value="PROKAR_LIPOPROTEIN"/>
    <property type="match status" value="1"/>
</dbReference>
<proteinExistence type="predicted"/>
<dbReference type="GO" id="GO:0009982">
    <property type="term" value="F:pseudouridine synthase activity"/>
    <property type="evidence" value="ECO:0007669"/>
    <property type="project" value="InterPro"/>
</dbReference>
<dbReference type="InterPro" id="IPR000477">
    <property type="entry name" value="RT_dom"/>
</dbReference>
<dbReference type="GO" id="GO:0001522">
    <property type="term" value="P:pseudouridine synthesis"/>
    <property type="evidence" value="ECO:0007669"/>
    <property type="project" value="InterPro"/>
</dbReference>
<dbReference type="InterPro" id="IPR036691">
    <property type="entry name" value="Endo/exonu/phosph_ase_sf"/>
</dbReference>
<dbReference type="CDD" id="cd02869">
    <property type="entry name" value="PseudoU_synth_RluA_like"/>
    <property type="match status" value="1"/>
</dbReference>
<evidence type="ECO:0000256" key="1">
    <source>
        <dbReference type="SAM" id="MobiDB-lite"/>
    </source>
</evidence>
<accession>A0A812QY92</accession>
<feature type="region of interest" description="Disordered" evidence="1">
    <location>
        <begin position="1829"/>
        <end position="1891"/>
    </location>
</feature>
<dbReference type="Gene3D" id="3.30.2350.10">
    <property type="entry name" value="Pseudouridine synthase"/>
    <property type="match status" value="1"/>
</dbReference>
<dbReference type="SMART" id="SM00355">
    <property type="entry name" value="ZnF_C2H2"/>
    <property type="match status" value="2"/>
</dbReference>
<feature type="compositionally biased region" description="Basic and acidic residues" evidence="1">
    <location>
        <begin position="1851"/>
        <end position="1874"/>
    </location>
</feature>
<protein>
    <submittedName>
        <fullName evidence="4">ArnB protein</fullName>
    </submittedName>
</protein>
<organism evidence="4 5">
    <name type="scientific">Symbiodinium natans</name>
    <dbReference type="NCBI Taxonomy" id="878477"/>
    <lineage>
        <taxon>Eukaryota</taxon>
        <taxon>Sar</taxon>
        <taxon>Alveolata</taxon>
        <taxon>Dinophyceae</taxon>
        <taxon>Suessiales</taxon>
        <taxon>Symbiodiniaceae</taxon>
        <taxon>Symbiodinium</taxon>
    </lineage>
</organism>
<dbReference type="Gene3D" id="3.40.640.10">
    <property type="entry name" value="Type I PLP-dependent aspartate aminotransferase-like (Major domain)"/>
    <property type="match status" value="1"/>
</dbReference>
<dbReference type="InterPro" id="IPR043502">
    <property type="entry name" value="DNA/RNA_pol_sf"/>
</dbReference>
<dbReference type="InterPro" id="IPR015424">
    <property type="entry name" value="PyrdxlP-dep_Trfase"/>
</dbReference>
<sequence>MDVRSLCWNVGGLSGSCFQELVAWLDVEGGCYDVIILQETHWRASSDFRSGQWMCVHSSGYDSELSLDRYGGILIMINQDAFQEPAAHEIYPGRLLHVRALHRRSRLNVDIIGIYQHVYRPQLTPDLNQQYRSDVWTKLSTALQALPSRNPLLLGGDFNSQLAARRPHVGCSLLSGDGQQGDKQLHKLLEKCDLCVLNSWHAKPGHTYESTTSRTRIDFVVTKLSDAKGPARYAKPKYNFPIKAYSLAGHWPIEATIAVVPFNRRPPAKPADCVTFQRDELLVHTRTNSERAQALQQDVASRLAQVQPSSLQDARAIVNQVLLETAAVHFPPEIRPDSRISAQDSFRASAKTTWQFYRALKAPCIAVTHGIFLKWKAASDFSKASRRLRDQSRLLKRESLLRKLAEAEQAAAKGDQRVLHQIVRGLAPRCQKLVSRLRDPQGQLLGKDAALQAMLNYAKDTFCILPDEPDIPAMQDSWQCTDQDVQRELQKLGVFKAVPAGIAPAALWRCCAGAIAPVLGNSLRHHFQAGSTQCLQDELHDAYITLVPKPQKPAIAVENLRPIGLQCPSAKLIAGLLRQSLLEVLLPLITNLPQYAYAKHRGTFDALLRVHLHFEDASVLLRTNRVNRFQQHSGRKQHACVGGLSLSLDLSRAYDLTSRPIVYGTLAQHGVTQDTITIIKQLHRDAQYIFRSGDTTGGQPTTNGLKQGCCIAPFLWSFYTIALMHALQDKLGPQWLQKTLVLFADDHWCHWLVKNKKDWDDAINELVVVLETLTTFKMSINYRKTAILVRLEGKQAKAILHEHTRLKNGVRHLVITVHGEEQLIPVKDEHEYLGTKVTYQHRLDKNLAHRVQAGQAKYIALRKPLNGKHHLTIHHRTRLWLACVSTSMLYSLSAVGITKHGLERLTKACTKHLRAIQKQPAHVTHIPNRDIWTQAGLDMPGSLLLTALQRFQQNLLTKAVASPDITTQECILAHVQQLVASLQALIAQHAEHDDAPPEPETPQIPCPECDAMFVTENAMRIHCQVAHKLLPPRAASTPVKFVPRIHACGGLPRCQLCLRSFYRWQNLRVHIESGACEKLGGESLSKHPVSATDAQVADNQLPVPAVAPADAATGTQQNVPLIDRALFRNRQHDWESLLREPQLRIDLQTHCSLCHMTDAAGLNPEADIFAFCDPSLLQRAAAETLQEELSEPSETSQPPKRPRPEPSPLFGQRGKQQPLRQAPFAPRGPRWPKQQPPMDPQSRAMAKLMLQHEEMLAAQRVDKVFIMFMRQDYASIIPNLHSISEQWHKRRQDNSSTSELQSPLRTLLMACLIKEILARIQKMASTSEGQGKLKAAGWMNETGGWTFLRYCHRSKKMVLDASRESMSHQEIVRQYTFLLEHMKGEIVQKFNSTQSLKSLEANASYKPPATFVLEISLRGEKANEMHETMCTLIGSSAWQLVGISLKRGTLKKSPLAEQLAQWVYGLSKGYGRDADRKGRIRKTAQWYDIPRELEVPLFLADQIKRLICDQKAYYYRQSQKSARNQYARVLPRIINLETVDCYLLAQLQFLARRVHKEYVCVCGGWLAPSPRWLLAPLLEEQDGSDARSVVSERGRLSKTEITSACHFSSRAARYSFAEITLHTGRRHQIRAHLSHEGHPLLGDVSYGGEAVSWCPRVFLHAQRLALAVGSTGVDACSALPEDLSASLSSLAPLDARSLAQLRKMQELAHADEENGPALTRIGVLIIVYIGPALPLLFLGSALLNLLRLASGQNDRKPTGRARPVEGRFVSEFSTMVTNQQAYGALVASLAINVRKLKTGILAAETRACAEKAEMQAALEAAQEKVSRLMSTMPSPREGRRTDAETSQLEDEASRLRQETVAAERRAAALRREVETEQAQARQEASRQSSAMEEEVRLLLRRREVEQELKVAQQAQLRSLRDTIVAVRQQINQATRENTELRAVLTTNREVLHRLCLKHQRHAREATATMNRVQRLAAHVLPGTEEASGPLATSACAATAPKKVWYAPYKFEAYGEEEIAAVTAALRDGWLAPGPRTEEFERRVCQLFGKAHGIMVNSGSSGNIIGLAALGLEKGAEVITPACTFATVIAPLEQLGLKPVFIDVVPNRYVPSVAVLRN</sequence>
<name>A0A812QY92_9DINO</name>
<dbReference type="SUPFAM" id="SSF56672">
    <property type="entry name" value="DNA/RNA polymerases"/>
    <property type="match status" value="1"/>
</dbReference>
<evidence type="ECO:0000313" key="5">
    <source>
        <dbReference type="Proteomes" id="UP000604046"/>
    </source>
</evidence>
<keyword evidence="2" id="KW-1133">Transmembrane helix</keyword>
<dbReference type="InterPro" id="IPR000653">
    <property type="entry name" value="DegT/StrS_aminotransferase"/>
</dbReference>
<keyword evidence="2" id="KW-0472">Membrane</keyword>
<dbReference type="SUPFAM" id="SSF56219">
    <property type="entry name" value="DNase I-like"/>
    <property type="match status" value="1"/>
</dbReference>
<feature type="transmembrane region" description="Helical" evidence="2">
    <location>
        <begin position="1721"/>
        <end position="1746"/>
    </location>
</feature>
<dbReference type="SUPFAM" id="SSF53383">
    <property type="entry name" value="PLP-dependent transferases"/>
    <property type="match status" value="1"/>
</dbReference>
<dbReference type="Pfam" id="PF00078">
    <property type="entry name" value="RVT_1"/>
    <property type="match status" value="1"/>
</dbReference>
<dbReference type="GO" id="GO:0003723">
    <property type="term" value="F:RNA binding"/>
    <property type="evidence" value="ECO:0007669"/>
    <property type="project" value="InterPro"/>
</dbReference>
<dbReference type="Pfam" id="PF01041">
    <property type="entry name" value="DegT_DnrJ_EryC1"/>
    <property type="match status" value="1"/>
</dbReference>
<dbReference type="InterPro" id="IPR005135">
    <property type="entry name" value="Endo/exonuclease/phosphatase"/>
</dbReference>
<dbReference type="GO" id="GO:0008483">
    <property type="term" value="F:transaminase activity"/>
    <property type="evidence" value="ECO:0007669"/>
    <property type="project" value="TreeGrafter"/>
</dbReference>
<dbReference type="InterPro" id="IPR020103">
    <property type="entry name" value="PsdUridine_synth_cat_dom_sf"/>
</dbReference>
<dbReference type="Pfam" id="PF00849">
    <property type="entry name" value="PseudoU_synth_2"/>
    <property type="match status" value="1"/>
</dbReference>
<feature type="domain" description="Reverse transcriptase" evidence="3">
    <location>
        <begin position="528"/>
        <end position="837"/>
    </location>
</feature>
<dbReference type="EMBL" id="CAJNDS010002280">
    <property type="protein sequence ID" value="CAE7408680.1"/>
    <property type="molecule type" value="Genomic_DNA"/>
</dbReference>
<dbReference type="PANTHER" id="PTHR30244">
    <property type="entry name" value="TRANSAMINASE"/>
    <property type="match status" value="1"/>
</dbReference>
<dbReference type="GO" id="GO:0000271">
    <property type="term" value="P:polysaccharide biosynthetic process"/>
    <property type="evidence" value="ECO:0007669"/>
    <property type="project" value="TreeGrafter"/>
</dbReference>
<dbReference type="Pfam" id="PF03372">
    <property type="entry name" value="Exo_endo_phos"/>
    <property type="match status" value="1"/>
</dbReference>
<comment type="caution">
    <text evidence="4">The sequence shown here is derived from an EMBL/GenBank/DDBJ whole genome shotgun (WGS) entry which is preliminary data.</text>
</comment>
<evidence type="ECO:0000259" key="3">
    <source>
        <dbReference type="PROSITE" id="PS50878"/>
    </source>
</evidence>
<evidence type="ECO:0000256" key="2">
    <source>
        <dbReference type="SAM" id="Phobius"/>
    </source>
</evidence>
<gene>
    <name evidence="4" type="primary">arnB</name>
    <name evidence="4" type="ORF">SNAT2548_LOCUS22225</name>
</gene>
<dbReference type="Proteomes" id="UP000604046">
    <property type="component" value="Unassembled WGS sequence"/>
</dbReference>
<dbReference type="PANTHER" id="PTHR30244:SF34">
    <property type="entry name" value="DTDP-4-AMINO-4,6-DIDEOXYGALACTOSE TRANSAMINASE"/>
    <property type="match status" value="1"/>
</dbReference>
<evidence type="ECO:0000313" key="4">
    <source>
        <dbReference type="EMBL" id="CAE7408680.1"/>
    </source>
</evidence>
<dbReference type="GO" id="GO:0030170">
    <property type="term" value="F:pyridoxal phosphate binding"/>
    <property type="evidence" value="ECO:0007669"/>
    <property type="project" value="TreeGrafter"/>
</dbReference>
<dbReference type="PROSITE" id="PS50878">
    <property type="entry name" value="RT_POL"/>
    <property type="match status" value="1"/>
</dbReference>
<dbReference type="PROSITE" id="PS00028">
    <property type="entry name" value="ZINC_FINGER_C2H2_1"/>
    <property type="match status" value="1"/>
</dbReference>
<feature type="region of interest" description="Disordered" evidence="1">
    <location>
        <begin position="1184"/>
        <end position="1242"/>
    </location>
</feature>
<feature type="compositionally biased region" description="Low complexity" evidence="1">
    <location>
        <begin position="1876"/>
        <end position="1890"/>
    </location>
</feature>
<reference evidence="4" key="1">
    <citation type="submission" date="2021-02" db="EMBL/GenBank/DDBJ databases">
        <authorList>
            <person name="Dougan E. K."/>
            <person name="Rhodes N."/>
            <person name="Thang M."/>
            <person name="Chan C."/>
        </authorList>
    </citation>
    <scope>NUCLEOTIDE SEQUENCE</scope>
</reference>
<keyword evidence="2" id="KW-0812">Transmembrane</keyword>